<keyword evidence="3" id="KW-0479">Metal-binding</keyword>
<dbReference type="AlphaFoldDB" id="A0A5C8P7D7"/>
<evidence type="ECO:0000256" key="6">
    <source>
        <dbReference type="ARBA" id="ARBA00023239"/>
    </source>
</evidence>
<keyword evidence="6 11" id="KW-0456">Lyase</keyword>
<dbReference type="InterPro" id="IPR045025">
    <property type="entry name" value="HACL1-like"/>
</dbReference>
<dbReference type="EC" id="4.1.1.8" evidence="11"/>
<evidence type="ECO:0000256" key="2">
    <source>
        <dbReference type="ARBA" id="ARBA00007812"/>
    </source>
</evidence>
<dbReference type="Gene3D" id="3.40.50.970">
    <property type="match status" value="2"/>
</dbReference>
<protein>
    <submittedName>
        <fullName evidence="11">Oxalyl-CoA decarboxylase</fullName>
        <ecNumber evidence="11">4.1.1.8</ecNumber>
    </submittedName>
</protein>
<dbReference type="InterPro" id="IPR029061">
    <property type="entry name" value="THDP-binding"/>
</dbReference>
<feature type="domain" description="Thiamine pyrophosphate enzyme TPP-binding" evidence="9">
    <location>
        <begin position="391"/>
        <end position="535"/>
    </location>
</feature>
<accession>A0A5C8P7D7</accession>
<dbReference type="Pfam" id="PF02775">
    <property type="entry name" value="TPP_enzyme_C"/>
    <property type="match status" value="1"/>
</dbReference>
<comment type="similarity">
    <text evidence="2 7">Belongs to the TPP enzyme family.</text>
</comment>
<dbReference type="EMBL" id="VDUZ01000075">
    <property type="protein sequence ID" value="TXL69654.1"/>
    <property type="molecule type" value="Genomic_DNA"/>
</dbReference>
<dbReference type="Proteomes" id="UP000321638">
    <property type="component" value="Unassembled WGS sequence"/>
</dbReference>
<dbReference type="GO" id="GO:0000287">
    <property type="term" value="F:magnesium ion binding"/>
    <property type="evidence" value="ECO:0007669"/>
    <property type="project" value="InterPro"/>
</dbReference>
<keyword evidence="12" id="KW-1185">Reference proteome</keyword>
<feature type="domain" description="Thiamine pyrophosphate enzyme N-terminal TPP-binding" evidence="10">
    <location>
        <begin position="5"/>
        <end position="115"/>
    </location>
</feature>
<dbReference type="RefSeq" id="WP_147852229.1">
    <property type="nucleotide sequence ID" value="NZ_VDUZ01000075.1"/>
</dbReference>
<dbReference type="Pfam" id="PF00205">
    <property type="entry name" value="TPP_enzyme_M"/>
    <property type="match status" value="1"/>
</dbReference>
<evidence type="ECO:0000313" key="12">
    <source>
        <dbReference type="Proteomes" id="UP000321638"/>
    </source>
</evidence>
<dbReference type="PANTHER" id="PTHR43710:SF2">
    <property type="entry name" value="2-HYDROXYACYL-COA LYASE 1"/>
    <property type="match status" value="1"/>
</dbReference>
<gene>
    <name evidence="11" type="ORF">FHP25_37960</name>
</gene>
<dbReference type="OrthoDB" id="4494979at2"/>
<proteinExistence type="inferred from homology"/>
<dbReference type="InterPro" id="IPR029035">
    <property type="entry name" value="DHS-like_NAD/FAD-binding_dom"/>
</dbReference>
<sequence length="552" mass="59480">MSEVDGATLIARSLKQQGIDHLFGVVGFPITAIAVAAQKEGIAYLGMRNEQSAAYAAGAYGYLTGRPGACIVVTGPGVVHGLAGLANAQQNCWPMILIGGASETYRGGMGAFQEERQVLIASPFCKFAHGIESVHRIPYYVEMATRHAIYGRPGATYLDMPDDIIRGTCDLDKVVEVGRAPDPPRMVAPGENVEAALNLLERAQRPLVLLGKGMAWSRAEDDVRAFIERTQLPFVRSPMGKGVMPDDHPLSAGAARTLALQQADVIFLMGARLNWIFHFGQAPRYAKDVKVIQLDIAPEEIGHNKATEVALVGDGKAIVGQLNRALVDRQWFHPKDSPWRQAIAKKTADNAAQIRPQIDDDRAPAGYYRALRDVAAWMPRDAILSAEGAGTMDIGLTQLPSFNARSCLNAGTYGTMGVGLGQAIAACVAHPDRPVIHLSGDSAIGFSGMEMETLVRYNLPAKIVVLNNGGIGPGMPEIPQDPMFNLQPNALIYGARYDRVMEAFGGKGFFVQDPKDLRGALDEAMSFRGPALVNVVISQGSARKQQEFAWHS</sequence>
<dbReference type="SUPFAM" id="SSF52518">
    <property type="entry name" value="Thiamin diphosphate-binding fold (THDP-binding)"/>
    <property type="match status" value="2"/>
</dbReference>
<evidence type="ECO:0000259" key="9">
    <source>
        <dbReference type="Pfam" id="PF02775"/>
    </source>
</evidence>
<dbReference type="GO" id="GO:0008949">
    <property type="term" value="F:oxalyl-CoA decarboxylase activity"/>
    <property type="evidence" value="ECO:0007669"/>
    <property type="project" value="UniProtKB-EC"/>
</dbReference>
<comment type="caution">
    <text evidence="11">The sequence shown here is derived from an EMBL/GenBank/DDBJ whole genome shotgun (WGS) entry which is preliminary data.</text>
</comment>
<organism evidence="11 12">
    <name type="scientific">Vineibacter terrae</name>
    <dbReference type="NCBI Taxonomy" id="2586908"/>
    <lineage>
        <taxon>Bacteria</taxon>
        <taxon>Pseudomonadati</taxon>
        <taxon>Pseudomonadota</taxon>
        <taxon>Alphaproteobacteria</taxon>
        <taxon>Hyphomicrobiales</taxon>
        <taxon>Vineibacter</taxon>
    </lineage>
</organism>
<dbReference type="CDD" id="cd02004">
    <property type="entry name" value="TPP_BZL_OCoD_HPCL"/>
    <property type="match status" value="1"/>
</dbReference>
<evidence type="ECO:0000256" key="5">
    <source>
        <dbReference type="ARBA" id="ARBA00023052"/>
    </source>
</evidence>
<dbReference type="InterPro" id="IPR000399">
    <property type="entry name" value="TPP-bd_CS"/>
</dbReference>
<dbReference type="Gene3D" id="3.40.50.1220">
    <property type="entry name" value="TPP-binding domain"/>
    <property type="match status" value="1"/>
</dbReference>
<evidence type="ECO:0000256" key="7">
    <source>
        <dbReference type="RuleBase" id="RU362132"/>
    </source>
</evidence>
<keyword evidence="5 7" id="KW-0786">Thiamine pyrophosphate</keyword>
<dbReference type="FunFam" id="3.40.50.1220:FF:000006">
    <property type="entry name" value="2-hydroxyacyl-CoA lyase 1"/>
    <property type="match status" value="1"/>
</dbReference>
<reference evidence="11 12" key="1">
    <citation type="submission" date="2019-06" db="EMBL/GenBank/DDBJ databases">
        <title>New taxonomy in bacterial strain CC-CFT640, isolated from vineyard.</title>
        <authorList>
            <person name="Lin S.-Y."/>
            <person name="Tsai C.-F."/>
            <person name="Young C.-C."/>
        </authorList>
    </citation>
    <scope>NUCLEOTIDE SEQUENCE [LARGE SCALE GENOMIC DNA]</scope>
    <source>
        <strain evidence="11 12">CC-CFT640</strain>
    </source>
</reference>
<evidence type="ECO:0000256" key="3">
    <source>
        <dbReference type="ARBA" id="ARBA00022723"/>
    </source>
</evidence>
<dbReference type="PANTHER" id="PTHR43710">
    <property type="entry name" value="2-HYDROXYACYL-COA LYASE"/>
    <property type="match status" value="1"/>
</dbReference>
<dbReference type="InterPro" id="IPR011766">
    <property type="entry name" value="TPP_enzyme_TPP-bd"/>
</dbReference>
<evidence type="ECO:0000256" key="1">
    <source>
        <dbReference type="ARBA" id="ARBA00001964"/>
    </source>
</evidence>
<dbReference type="CDD" id="cd07035">
    <property type="entry name" value="TPP_PYR_POX_like"/>
    <property type="match status" value="1"/>
</dbReference>
<dbReference type="InterPro" id="IPR012000">
    <property type="entry name" value="Thiamin_PyroP_enz_cen_dom"/>
</dbReference>
<evidence type="ECO:0000313" key="11">
    <source>
        <dbReference type="EMBL" id="TXL69654.1"/>
    </source>
</evidence>
<feature type="domain" description="Thiamine pyrophosphate enzyme central" evidence="8">
    <location>
        <begin position="193"/>
        <end position="322"/>
    </location>
</feature>
<keyword evidence="4" id="KW-0460">Magnesium</keyword>
<comment type="cofactor">
    <cofactor evidence="1">
        <name>thiamine diphosphate</name>
        <dbReference type="ChEBI" id="CHEBI:58937"/>
    </cofactor>
</comment>
<dbReference type="GO" id="GO:0001561">
    <property type="term" value="P:fatty acid alpha-oxidation"/>
    <property type="evidence" value="ECO:0007669"/>
    <property type="project" value="TreeGrafter"/>
</dbReference>
<evidence type="ECO:0000256" key="4">
    <source>
        <dbReference type="ARBA" id="ARBA00022842"/>
    </source>
</evidence>
<dbReference type="PROSITE" id="PS00187">
    <property type="entry name" value="TPP_ENZYMES"/>
    <property type="match status" value="1"/>
</dbReference>
<dbReference type="SUPFAM" id="SSF52467">
    <property type="entry name" value="DHS-like NAD/FAD-binding domain"/>
    <property type="match status" value="1"/>
</dbReference>
<dbReference type="Pfam" id="PF02776">
    <property type="entry name" value="TPP_enzyme_N"/>
    <property type="match status" value="1"/>
</dbReference>
<name>A0A5C8P7D7_9HYPH</name>
<dbReference type="GO" id="GO:0030976">
    <property type="term" value="F:thiamine pyrophosphate binding"/>
    <property type="evidence" value="ECO:0007669"/>
    <property type="project" value="InterPro"/>
</dbReference>
<dbReference type="InterPro" id="IPR012001">
    <property type="entry name" value="Thiamin_PyroP_enz_TPP-bd_dom"/>
</dbReference>
<evidence type="ECO:0000259" key="8">
    <source>
        <dbReference type="Pfam" id="PF00205"/>
    </source>
</evidence>
<evidence type="ECO:0000259" key="10">
    <source>
        <dbReference type="Pfam" id="PF02776"/>
    </source>
</evidence>